<evidence type="ECO:0000313" key="3">
    <source>
        <dbReference type="EMBL" id="KAF9147181.1"/>
    </source>
</evidence>
<protein>
    <recommendedName>
        <fullName evidence="2">RNase H type-1 domain-containing protein</fullName>
    </recommendedName>
</protein>
<dbReference type="InterPro" id="IPR012337">
    <property type="entry name" value="RNaseH-like_sf"/>
</dbReference>
<comment type="caution">
    <text evidence="3">The sequence shown here is derived from an EMBL/GenBank/DDBJ whole genome shotgun (WGS) entry which is preliminary data.</text>
</comment>
<dbReference type="InterPro" id="IPR002156">
    <property type="entry name" value="RNaseH_domain"/>
</dbReference>
<dbReference type="GO" id="GO:0004523">
    <property type="term" value="F:RNA-DNA hybrid ribonuclease activity"/>
    <property type="evidence" value="ECO:0007669"/>
    <property type="project" value="InterPro"/>
</dbReference>
<name>A0A9P5RTE7_9FUNG</name>
<dbReference type="PROSITE" id="PS50879">
    <property type="entry name" value="RNASE_H_1"/>
    <property type="match status" value="1"/>
</dbReference>
<evidence type="ECO:0000313" key="4">
    <source>
        <dbReference type="Proteomes" id="UP000748756"/>
    </source>
</evidence>
<feature type="non-terminal residue" evidence="3">
    <location>
        <position position="1"/>
    </location>
</feature>
<dbReference type="GO" id="GO:0003676">
    <property type="term" value="F:nucleic acid binding"/>
    <property type="evidence" value="ECO:0007669"/>
    <property type="project" value="InterPro"/>
</dbReference>
<accession>A0A9P5RTE7</accession>
<dbReference type="EMBL" id="JAAAUQ010000853">
    <property type="protein sequence ID" value="KAF9147181.1"/>
    <property type="molecule type" value="Genomic_DNA"/>
</dbReference>
<dbReference type="Gene3D" id="3.30.420.10">
    <property type="entry name" value="Ribonuclease H-like superfamily/Ribonuclease H"/>
    <property type="match status" value="1"/>
</dbReference>
<gene>
    <name evidence="3" type="ORF">BG015_011218</name>
</gene>
<dbReference type="SUPFAM" id="SSF53098">
    <property type="entry name" value="Ribonuclease H-like"/>
    <property type="match status" value="1"/>
</dbReference>
<dbReference type="OrthoDB" id="2447560at2759"/>
<dbReference type="InterPro" id="IPR036397">
    <property type="entry name" value="RNaseH_sf"/>
</dbReference>
<dbReference type="Pfam" id="PF00075">
    <property type="entry name" value="RNase_H"/>
    <property type="match status" value="1"/>
</dbReference>
<keyword evidence="4" id="KW-1185">Reference proteome</keyword>
<evidence type="ECO:0000259" key="2">
    <source>
        <dbReference type="PROSITE" id="PS50879"/>
    </source>
</evidence>
<evidence type="ECO:0000256" key="1">
    <source>
        <dbReference type="SAM" id="Coils"/>
    </source>
</evidence>
<dbReference type="AlphaFoldDB" id="A0A9P5RTE7"/>
<sequence>MSATLLGWQEIERITAQYRKVVRQKLGLPSNTPSSILHHTRLYGLRDLKDAIAEQHISTLHLRSIDKGLVGDLTHCRLQDLQDTANMAESPLTNPVVARKYNKHHLIAKVCQLMVERDISLRDVGAENDDRVLLSRALPQDVFVKHGAQLKKSGVLYLQDIVSENLTRTRTWQEVAATHNIQSTVPKQWYTEVCQAISEHPALDVEEVLFEYVEAAVSPLKRMELPVTPIRTGNNKTDKYNKRLHRKARNRATDEYIIYRKDHEARVKQQKLAKKLKEAAQRKDRTENNRKAKEAAEEALTLKQRFRRQVKARRKELAEEAYQLVPNIIALIQQQATHSKPKHKYKHVIMDPALQESIEGSRKETRPGVRHIYSNGSMVHKGKKECAMAFAVVGEEQEVVQGTTKGFASSVKAELMGLIAGIIATPEDQDLCIRLDNQAVVKQFRDVVANRKRASVRMKLRCDYATEWAVVARICNERTGTTTVEWVKGHDGDKWNEKADLAAKEAQSQNGQAWQIDRSAQDDIKYSVTMAGETLDQDTRHVLKMQTTRRWHQ</sequence>
<reference evidence="3" key="1">
    <citation type="journal article" date="2020" name="Fungal Divers.">
        <title>Resolving the Mortierellaceae phylogeny through synthesis of multi-gene phylogenetics and phylogenomics.</title>
        <authorList>
            <person name="Vandepol N."/>
            <person name="Liber J."/>
            <person name="Desiro A."/>
            <person name="Na H."/>
            <person name="Kennedy M."/>
            <person name="Barry K."/>
            <person name="Grigoriev I.V."/>
            <person name="Miller A.N."/>
            <person name="O'Donnell K."/>
            <person name="Stajich J.E."/>
            <person name="Bonito G."/>
        </authorList>
    </citation>
    <scope>NUCLEOTIDE SEQUENCE</scope>
    <source>
        <strain evidence="3">NRRL 6426</strain>
    </source>
</reference>
<feature type="coiled-coil region" evidence="1">
    <location>
        <begin position="269"/>
        <end position="309"/>
    </location>
</feature>
<keyword evidence="1" id="KW-0175">Coiled coil</keyword>
<organism evidence="3 4">
    <name type="scientific">Linnemannia schmuckeri</name>
    <dbReference type="NCBI Taxonomy" id="64567"/>
    <lineage>
        <taxon>Eukaryota</taxon>
        <taxon>Fungi</taxon>
        <taxon>Fungi incertae sedis</taxon>
        <taxon>Mucoromycota</taxon>
        <taxon>Mortierellomycotina</taxon>
        <taxon>Mortierellomycetes</taxon>
        <taxon>Mortierellales</taxon>
        <taxon>Mortierellaceae</taxon>
        <taxon>Linnemannia</taxon>
    </lineage>
</organism>
<proteinExistence type="predicted"/>
<feature type="domain" description="RNase H type-1" evidence="2">
    <location>
        <begin position="366"/>
        <end position="508"/>
    </location>
</feature>
<dbReference type="Proteomes" id="UP000748756">
    <property type="component" value="Unassembled WGS sequence"/>
</dbReference>